<dbReference type="HOGENOM" id="CLU_2947980_0_0_1"/>
<evidence type="ECO:0000313" key="2">
    <source>
        <dbReference type="Proteomes" id="UP000053841"/>
    </source>
</evidence>
<gene>
    <name evidence="1" type="ORF">COCCADRAFT_84108</name>
</gene>
<proteinExistence type="predicted"/>
<dbReference type="EMBL" id="KI964546">
    <property type="protein sequence ID" value="EUC38018.1"/>
    <property type="molecule type" value="Genomic_DNA"/>
</dbReference>
<keyword evidence="2" id="KW-1185">Reference proteome</keyword>
<organism evidence="1 2">
    <name type="scientific">Cochliobolus carbonum (strain 26-R-13)</name>
    <name type="common">Maize leaf spot fungus</name>
    <name type="synonym">Bipolaris zeicola</name>
    <dbReference type="NCBI Taxonomy" id="930089"/>
    <lineage>
        <taxon>Eukaryota</taxon>
        <taxon>Fungi</taxon>
        <taxon>Dikarya</taxon>
        <taxon>Ascomycota</taxon>
        <taxon>Pezizomycotina</taxon>
        <taxon>Dothideomycetes</taxon>
        <taxon>Pleosporomycetidae</taxon>
        <taxon>Pleosporales</taxon>
        <taxon>Pleosporineae</taxon>
        <taxon>Pleosporaceae</taxon>
        <taxon>Bipolaris</taxon>
    </lineage>
</organism>
<dbReference type="Proteomes" id="UP000053841">
    <property type="component" value="Unassembled WGS sequence"/>
</dbReference>
<evidence type="ECO:0000313" key="1">
    <source>
        <dbReference type="EMBL" id="EUC38018.1"/>
    </source>
</evidence>
<dbReference type="AlphaFoldDB" id="W6YK23"/>
<accession>W6YK23</accession>
<dbReference type="GeneID" id="19151703"/>
<feature type="non-terminal residue" evidence="1">
    <location>
        <position position="1"/>
    </location>
</feature>
<reference evidence="1 2" key="1">
    <citation type="journal article" date="2013" name="PLoS Genet.">
        <title>Comparative genome structure, secondary metabolite, and effector coding capacity across Cochliobolus pathogens.</title>
        <authorList>
            <person name="Condon B.J."/>
            <person name="Leng Y."/>
            <person name="Wu D."/>
            <person name="Bushley K.E."/>
            <person name="Ohm R.A."/>
            <person name="Otillar R."/>
            <person name="Martin J."/>
            <person name="Schackwitz W."/>
            <person name="Grimwood J."/>
            <person name="MohdZainudin N."/>
            <person name="Xue C."/>
            <person name="Wang R."/>
            <person name="Manning V.A."/>
            <person name="Dhillon B."/>
            <person name="Tu Z.J."/>
            <person name="Steffenson B.J."/>
            <person name="Salamov A."/>
            <person name="Sun H."/>
            <person name="Lowry S."/>
            <person name="LaButti K."/>
            <person name="Han J."/>
            <person name="Copeland A."/>
            <person name="Lindquist E."/>
            <person name="Barry K."/>
            <person name="Schmutz J."/>
            <person name="Baker S.E."/>
            <person name="Ciuffetti L.M."/>
            <person name="Grigoriev I.V."/>
            <person name="Zhong S."/>
            <person name="Turgeon B.G."/>
        </authorList>
    </citation>
    <scope>NUCLEOTIDE SEQUENCE [LARGE SCALE GENOMIC DNA]</scope>
    <source>
        <strain evidence="1 2">26-R-13</strain>
    </source>
</reference>
<dbReference type="KEGG" id="bze:COCCADRAFT_84108"/>
<sequence length="60" mass="6854">FSIAGNWQVPRSMRVWCFSLPGKSPSWLLQYPQILFPKRLSYYDTCDHLPAIAAACFGAF</sequence>
<name>W6YK23_COCC2</name>
<dbReference type="RefSeq" id="XP_007707765.1">
    <property type="nucleotide sequence ID" value="XM_007709575.1"/>
</dbReference>
<protein>
    <submittedName>
        <fullName evidence="1">Uncharacterized protein</fullName>
    </submittedName>
</protein>